<keyword evidence="3 5" id="KW-0238">DNA-binding</keyword>
<dbReference type="eggNOG" id="COG1309">
    <property type="taxonomic scope" value="Bacteria"/>
</dbReference>
<evidence type="ECO:0000313" key="7">
    <source>
        <dbReference type="EMBL" id="ABB39014.1"/>
    </source>
</evidence>
<evidence type="ECO:0000259" key="6">
    <source>
        <dbReference type="PROSITE" id="PS50977"/>
    </source>
</evidence>
<evidence type="ECO:0000256" key="4">
    <source>
        <dbReference type="ARBA" id="ARBA00023163"/>
    </source>
</evidence>
<dbReference type="Pfam" id="PF00440">
    <property type="entry name" value="TetR_N"/>
    <property type="match status" value="1"/>
</dbReference>
<evidence type="ECO:0000256" key="5">
    <source>
        <dbReference type="PROSITE-ProRule" id="PRU00335"/>
    </source>
</evidence>
<evidence type="ECO:0000313" key="8">
    <source>
        <dbReference type="Proteomes" id="UP000002710"/>
    </source>
</evidence>
<dbReference type="SUPFAM" id="SSF46689">
    <property type="entry name" value="Homeodomain-like"/>
    <property type="match status" value="1"/>
</dbReference>
<accession>Q30Z82</accession>
<keyword evidence="4" id="KW-0804">Transcription</keyword>
<keyword evidence="2" id="KW-0805">Transcription regulation</keyword>
<dbReference type="PANTHER" id="PTHR30055">
    <property type="entry name" value="HTH-TYPE TRANSCRIPTIONAL REGULATOR RUTR"/>
    <property type="match status" value="1"/>
</dbReference>
<dbReference type="Gene3D" id="1.10.357.10">
    <property type="entry name" value="Tetracycline Repressor, domain 2"/>
    <property type="match status" value="1"/>
</dbReference>
<keyword evidence="8" id="KW-1185">Reference proteome</keyword>
<evidence type="ECO:0000256" key="1">
    <source>
        <dbReference type="ARBA" id="ARBA00022491"/>
    </source>
</evidence>
<dbReference type="KEGG" id="dde:Dde_2217"/>
<proteinExistence type="predicted"/>
<dbReference type="InterPro" id="IPR050109">
    <property type="entry name" value="HTH-type_TetR-like_transc_reg"/>
</dbReference>
<dbReference type="Pfam" id="PF13977">
    <property type="entry name" value="TetR_C_6"/>
    <property type="match status" value="1"/>
</dbReference>
<dbReference type="InterPro" id="IPR001647">
    <property type="entry name" value="HTH_TetR"/>
</dbReference>
<reference evidence="7 8" key="1">
    <citation type="journal article" date="2011" name="J. Bacteriol.">
        <title>Complete genome sequence and updated annotation of Desulfovibrio alaskensis G20.</title>
        <authorList>
            <person name="Hauser L.J."/>
            <person name="Land M.L."/>
            <person name="Brown S.D."/>
            <person name="Larimer F."/>
            <person name="Keller K.L."/>
            <person name="Rapp-Giles B.J."/>
            <person name="Price M.N."/>
            <person name="Lin M."/>
            <person name="Bruce D.C."/>
            <person name="Detter J.C."/>
            <person name="Tapia R."/>
            <person name="Han C.S."/>
            <person name="Goodwin L.A."/>
            <person name="Cheng J.F."/>
            <person name="Pitluck S."/>
            <person name="Copeland A."/>
            <person name="Lucas S."/>
            <person name="Nolan M."/>
            <person name="Lapidus A.L."/>
            <person name="Palumbo A.V."/>
            <person name="Wall J.D."/>
        </authorList>
    </citation>
    <scope>NUCLEOTIDE SEQUENCE [LARGE SCALE GENOMIC DNA]</scope>
    <source>
        <strain evidence="8">ATCC BAA 1058 / DSM 17464 / G20</strain>
    </source>
</reference>
<dbReference type="HOGENOM" id="CLU_069356_15_11_7"/>
<gene>
    <name evidence="7" type="ordered locus">Dde_2217</name>
</gene>
<dbReference type="PANTHER" id="PTHR30055:SF241">
    <property type="entry name" value="TRANSCRIPTIONAL REGULATORY PROTEIN"/>
    <property type="match status" value="1"/>
</dbReference>
<dbReference type="InterPro" id="IPR009057">
    <property type="entry name" value="Homeodomain-like_sf"/>
</dbReference>
<protein>
    <submittedName>
        <fullName evidence="7">Regulatory protein TetR</fullName>
    </submittedName>
</protein>
<dbReference type="SUPFAM" id="SSF48498">
    <property type="entry name" value="Tetracyclin repressor-like, C-terminal domain"/>
    <property type="match status" value="1"/>
</dbReference>
<dbReference type="Proteomes" id="UP000002710">
    <property type="component" value="Chromosome"/>
</dbReference>
<dbReference type="PROSITE" id="PS50977">
    <property type="entry name" value="HTH_TETR_2"/>
    <property type="match status" value="1"/>
</dbReference>
<name>Q30Z82_OLEA2</name>
<dbReference type="RefSeq" id="WP_011368109.1">
    <property type="nucleotide sequence ID" value="NC_007519.1"/>
</dbReference>
<dbReference type="InterPro" id="IPR036271">
    <property type="entry name" value="Tet_transcr_reg_TetR-rel_C_sf"/>
</dbReference>
<evidence type="ECO:0000256" key="2">
    <source>
        <dbReference type="ARBA" id="ARBA00023015"/>
    </source>
</evidence>
<organism evidence="7 8">
    <name type="scientific">Oleidesulfovibrio alaskensis (strain ATCC BAA-1058 / DSM 17464 / G20)</name>
    <name type="common">Desulfovibrio alaskensis</name>
    <dbReference type="NCBI Taxonomy" id="207559"/>
    <lineage>
        <taxon>Bacteria</taxon>
        <taxon>Pseudomonadati</taxon>
        <taxon>Thermodesulfobacteriota</taxon>
        <taxon>Desulfovibrionia</taxon>
        <taxon>Desulfovibrionales</taxon>
        <taxon>Desulfovibrionaceae</taxon>
        <taxon>Oleidesulfovibrio</taxon>
    </lineage>
</organism>
<dbReference type="GO" id="GO:0003700">
    <property type="term" value="F:DNA-binding transcription factor activity"/>
    <property type="evidence" value="ECO:0007669"/>
    <property type="project" value="TreeGrafter"/>
</dbReference>
<dbReference type="STRING" id="207559.Dde_2217"/>
<dbReference type="EMBL" id="CP000112">
    <property type="protein sequence ID" value="ABB39014.1"/>
    <property type="molecule type" value="Genomic_DNA"/>
</dbReference>
<evidence type="ECO:0000256" key="3">
    <source>
        <dbReference type="ARBA" id="ARBA00023125"/>
    </source>
</evidence>
<keyword evidence="1" id="KW-0678">Repressor</keyword>
<dbReference type="GO" id="GO:0000976">
    <property type="term" value="F:transcription cis-regulatory region binding"/>
    <property type="evidence" value="ECO:0007669"/>
    <property type="project" value="TreeGrafter"/>
</dbReference>
<feature type="domain" description="HTH tetR-type" evidence="6">
    <location>
        <begin position="10"/>
        <end position="70"/>
    </location>
</feature>
<feature type="DNA-binding region" description="H-T-H motif" evidence="5">
    <location>
        <begin position="33"/>
        <end position="52"/>
    </location>
</feature>
<dbReference type="PRINTS" id="PR00455">
    <property type="entry name" value="HTHTETR"/>
</dbReference>
<sequence>MRRRQQEKTQQTQTELLDAAQRLFEEKGFFATTIAEITARAGYAKGSFYRHWAGKDELILQLIEQKLAAYRARRAERLQSARSLEEALDAVWDFLDSIVDDRNWSRVFLEFTIHASRDERLKAELAKRIYRLSDAMFADIVGGYVPQGYPAEKMGALNTALFEGFLIHSILGTGTLQTRDVRLAARALALALKDGSEQEPATATESSSGG</sequence>
<dbReference type="InterPro" id="IPR039538">
    <property type="entry name" value="BetI_C"/>
</dbReference>
<dbReference type="AlphaFoldDB" id="Q30Z82"/>